<evidence type="ECO:0000313" key="3">
    <source>
        <dbReference type="Proteomes" id="UP001165396"/>
    </source>
</evidence>
<organism evidence="2 3">
    <name type="scientific">Pseudosulfitobacter koreensis</name>
    <dbReference type="NCBI Taxonomy" id="2968472"/>
    <lineage>
        <taxon>Bacteria</taxon>
        <taxon>Pseudomonadati</taxon>
        <taxon>Pseudomonadota</taxon>
        <taxon>Alphaproteobacteria</taxon>
        <taxon>Rhodobacterales</taxon>
        <taxon>Roseobacteraceae</taxon>
        <taxon>Pseudosulfitobacter</taxon>
    </lineage>
</organism>
<dbReference type="SUPFAM" id="SSF53335">
    <property type="entry name" value="S-adenosyl-L-methionine-dependent methyltransferases"/>
    <property type="match status" value="1"/>
</dbReference>
<dbReference type="GO" id="GO:0032259">
    <property type="term" value="P:methylation"/>
    <property type="evidence" value="ECO:0007669"/>
    <property type="project" value="UniProtKB-KW"/>
</dbReference>
<dbReference type="InterPro" id="IPR029063">
    <property type="entry name" value="SAM-dependent_MTases_sf"/>
</dbReference>
<dbReference type="EMBL" id="JANKJG010000013">
    <property type="protein sequence ID" value="MCR8827929.1"/>
    <property type="molecule type" value="Genomic_DNA"/>
</dbReference>
<accession>A0ABT1Z474</accession>
<feature type="region of interest" description="Disordered" evidence="1">
    <location>
        <begin position="20"/>
        <end position="45"/>
    </location>
</feature>
<evidence type="ECO:0000256" key="1">
    <source>
        <dbReference type="SAM" id="MobiDB-lite"/>
    </source>
</evidence>
<name>A0ABT1Z474_9RHOB</name>
<proteinExistence type="predicted"/>
<sequence length="357" mass="39237">MKSHDLNATVFETASQAKDALERHKTAGQAPTAASANLPDAPTGTFGEMAEDLSHILDTSHFFLTGERDAGHVVECLVLQLHDLRSECTPEVWKALIPMAQAHPIRERLMADPFTRRSFEKPRGYSGDGVLLDLLYRHPAAKAEVDASSKMGRDIYAHTSISESSCAVQERREILARYVDKAATRRPGAEILTVASGHLREAEFSAALAKQKLSRWVALDQDEANLAVVAKEFAGTVVAPVSGSIKGLMMQQYDLGSFDLVYSAGVYDYLPFEIAVALTRRLLDSVHPGGTLLFGNFSTEVVPDGYMETFMNWSLIFRDQAQMRDIVDAATADTEAQAELFFGQNRHIIYAQITKAA</sequence>
<keyword evidence="2" id="KW-0489">Methyltransferase</keyword>
<reference evidence="2" key="1">
    <citation type="submission" date="2022-07" db="EMBL/GenBank/DDBJ databases">
        <title>Pseudosulfitobacter sp. strain AP-MA-4, whole genome sequence.</title>
        <authorList>
            <person name="Jiang Y."/>
        </authorList>
    </citation>
    <scope>NUCLEOTIDE SEQUENCE</scope>
    <source>
        <strain evidence="2">AP-MA-4</strain>
    </source>
</reference>
<dbReference type="GO" id="GO:0008168">
    <property type="term" value="F:methyltransferase activity"/>
    <property type="evidence" value="ECO:0007669"/>
    <property type="project" value="UniProtKB-KW"/>
</dbReference>
<keyword evidence="2" id="KW-0808">Transferase</keyword>
<comment type="caution">
    <text evidence="2">The sequence shown here is derived from an EMBL/GenBank/DDBJ whole genome shotgun (WGS) entry which is preliminary data.</text>
</comment>
<gene>
    <name evidence="2" type="ORF">NTA49_15415</name>
</gene>
<protein>
    <submittedName>
        <fullName evidence="2">Class I SAM-dependent methyltransferase</fullName>
    </submittedName>
</protein>
<dbReference type="RefSeq" id="WP_258295701.1">
    <property type="nucleotide sequence ID" value="NZ_JANKJG010000013.1"/>
</dbReference>
<evidence type="ECO:0000313" key="2">
    <source>
        <dbReference type="EMBL" id="MCR8827929.1"/>
    </source>
</evidence>
<dbReference type="Proteomes" id="UP001165396">
    <property type="component" value="Unassembled WGS sequence"/>
</dbReference>
<keyword evidence="3" id="KW-1185">Reference proteome</keyword>
<dbReference type="Gene3D" id="3.40.50.150">
    <property type="entry name" value="Vaccinia Virus protein VP39"/>
    <property type="match status" value="1"/>
</dbReference>